<dbReference type="InterPro" id="IPR017686">
    <property type="entry name" value="Phg/plasmid-like_prot"/>
</dbReference>
<dbReference type="AlphaFoldDB" id="A0A238WDK3"/>
<dbReference type="NCBIfam" id="TIGR03299">
    <property type="entry name" value="LGT_TIGR03299"/>
    <property type="match status" value="1"/>
</dbReference>
<name>A0A238WDK3_9PSEU</name>
<dbReference type="OrthoDB" id="576140at2"/>
<dbReference type="Pfam" id="PF06067">
    <property type="entry name" value="DUF932"/>
    <property type="match status" value="1"/>
</dbReference>
<sequence>MAHEIETFADGSHGFVSARQPAWHRLGTVFEGTFTAEQAMKHARLGGWNVRKAPLVTHEITDSGVSEIEVPNQYSTLRTNPVTGASEPLGVVGSSYEPVQNEEHADFLDALTDSTGAHLETAGSLRGGRQVFVTCKLPEGMLVGGTDKIDLYIAAMNSHDGSTGFRAIVSPVRIVCANTQFAALRSAQQSWTVRHTAGARSSIEEARKALELSWSYAEEFEAEAERMVQEELSNREWERTLARLFGEVDEDKPQGRQRQKIEKLDTIRGLYSTADTQENIRGTRWAGYQAIVEYVDHYAPTRDDDDERRALRAVSGLTSLKSRAFHELRVPA</sequence>
<dbReference type="InterPro" id="IPR026325">
    <property type="entry name" value="DUF932"/>
</dbReference>
<gene>
    <name evidence="1" type="ORF">SAMN06265360_10643</name>
</gene>
<evidence type="ECO:0000313" key="1">
    <source>
        <dbReference type="EMBL" id="SNR44354.1"/>
    </source>
</evidence>
<proteinExistence type="predicted"/>
<accession>A0A238WDK3</accession>
<dbReference type="RefSeq" id="WP_089300643.1">
    <property type="nucleotide sequence ID" value="NZ_FZNW01000006.1"/>
</dbReference>
<dbReference type="EMBL" id="FZNW01000006">
    <property type="protein sequence ID" value="SNR44354.1"/>
    <property type="molecule type" value="Genomic_DNA"/>
</dbReference>
<evidence type="ECO:0000313" key="2">
    <source>
        <dbReference type="Proteomes" id="UP000198348"/>
    </source>
</evidence>
<dbReference type="Proteomes" id="UP000198348">
    <property type="component" value="Unassembled WGS sequence"/>
</dbReference>
<reference evidence="1 2" key="1">
    <citation type="submission" date="2017-06" db="EMBL/GenBank/DDBJ databases">
        <authorList>
            <person name="Kim H.J."/>
            <person name="Triplett B.A."/>
        </authorList>
    </citation>
    <scope>NUCLEOTIDE SEQUENCE [LARGE SCALE GENOMIC DNA]</scope>
    <source>
        <strain evidence="1 2">DSM 45207</strain>
    </source>
</reference>
<organism evidence="1 2">
    <name type="scientific">Haloechinothrix alba</name>
    <dbReference type="NCBI Taxonomy" id="664784"/>
    <lineage>
        <taxon>Bacteria</taxon>
        <taxon>Bacillati</taxon>
        <taxon>Actinomycetota</taxon>
        <taxon>Actinomycetes</taxon>
        <taxon>Pseudonocardiales</taxon>
        <taxon>Pseudonocardiaceae</taxon>
        <taxon>Haloechinothrix</taxon>
    </lineage>
</organism>
<protein>
    <submittedName>
        <fullName evidence="1">Phage/plasmid-like protein TIGR03299</fullName>
    </submittedName>
</protein>
<keyword evidence="2" id="KW-1185">Reference proteome</keyword>